<keyword evidence="10" id="KW-1185">Reference proteome</keyword>
<reference evidence="9 10" key="1">
    <citation type="journal article" date="2015" name="Genome Announc.">
        <title>Expanding the biotechnology potential of lactobacilli through comparative genomics of 213 strains and associated genera.</title>
        <authorList>
            <person name="Sun Z."/>
            <person name="Harris H.M."/>
            <person name="McCann A."/>
            <person name="Guo C."/>
            <person name="Argimon S."/>
            <person name="Zhang W."/>
            <person name="Yang X."/>
            <person name="Jeffery I.B."/>
            <person name="Cooney J.C."/>
            <person name="Kagawa T.F."/>
            <person name="Liu W."/>
            <person name="Song Y."/>
            <person name="Salvetti E."/>
            <person name="Wrobel A."/>
            <person name="Rasinkangas P."/>
            <person name="Parkhill J."/>
            <person name="Rea M.C."/>
            <person name="O'Sullivan O."/>
            <person name="Ritari J."/>
            <person name="Douillard F.P."/>
            <person name="Paul Ross R."/>
            <person name="Yang R."/>
            <person name="Briner A.E."/>
            <person name="Felis G.E."/>
            <person name="de Vos W.M."/>
            <person name="Barrangou R."/>
            <person name="Klaenhammer T.R."/>
            <person name="Caufield P.W."/>
            <person name="Cui Y."/>
            <person name="Zhang H."/>
            <person name="O'Toole P.W."/>
        </authorList>
    </citation>
    <scope>NUCLEOTIDE SEQUENCE [LARGE SCALE GENOMIC DNA]</scope>
    <source>
        <strain evidence="9 10">DSM 20014</strain>
    </source>
</reference>
<dbReference type="PANTHER" id="PTHR43341">
    <property type="entry name" value="AMINO ACID PERMEASE"/>
    <property type="match status" value="1"/>
</dbReference>
<keyword evidence="6 7" id="KW-0472">Membrane</keyword>
<dbReference type="GO" id="GO:0015171">
    <property type="term" value="F:amino acid transmembrane transporter activity"/>
    <property type="evidence" value="ECO:0007669"/>
    <property type="project" value="TreeGrafter"/>
</dbReference>
<feature type="transmembrane region" description="Helical" evidence="7">
    <location>
        <begin position="242"/>
        <end position="263"/>
    </location>
</feature>
<evidence type="ECO:0000256" key="1">
    <source>
        <dbReference type="ARBA" id="ARBA00004141"/>
    </source>
</evidence>
<dbReference type="STRING" id="1620.IV67_GL000831"/>
<evidence type="ECO:0000313" key="10">
    <source>
        <dbReference type="Proteomes" id="UP000051673"/>
    </source>
</evidence>
<dbReference type="EMBL" id="JQCD01000030">
    <property type="protein sequence ID" value="KRN76255.1"/>
    <property type="molecule type" value="Genomic_DNA"/>
</dbReference>
<evidence type="ECO:0000259" key="8">
    <source>
        <dbReference type="Pfam" id="PF00324"/>
    </source>
</evidence>
<feature type="transmembrane region" description="Helical" evidence="7">
    <location>
        <begin position="200"/>
        <end position="221"/>
    </location>
</feature>
<feature type="domain" description="Amino acid permease/ SLC12A" evidence="8">
    <location>
        <begin position="19"/>
        <end position="474"/>
    </location>
</feature>
<dbReference type="FunFam" id="1.20.1740.10:FF:000001">
    <property type="entry name" value="Amino acid permease"/>
    <property type="match status" value="1"/>
</dbReference>
<comment type="caution">
    <text evidence="9">The sequence shown here is derived from an EMBL/GenBank/DDBJ whole genome shotgun (WGS) entry which is preliminary data.</text>
</comment>
<organism evidence="9 10">
    <name type="scientific">Weissella minor</name>
    <dbReference type="NCBI Taxonomy" id="1620"/>
    <lineage>
        <taxon>Bacteria</taxon>
        <taxon>Bacillati</taxon>
        <taxon>Bacillota</taxon>
        <taxon>Bacilli</taxon>
        <taxon>Lactobacillales</taxon>
        <taxon>Lactobacillaceae</taxon>
        <taxon>Weissella</taxon>
    </lineage>
</organism>
<dbReference type="OrthoDB" id="9780162at2"/>
<evidence type="ECO:0000256" key="4">
    <source>
        <dbReference type="ARBA" id="ARBA00022970"/>
    </source>
</evidence>
<dbReference type="PATRIC" id="fig|1620.3.peg.846"/>
<keyword evidence="2" id="KW-0813">Transport</keyword>
<name>A0A0R2JFX4_9LACO</name>
<feature type="transmembrane region" description="Helical" evidence="7">
    <location>
        <begin position="444"/>
        <end position="466"/>
    </location>
</feature>
<dbReference type="GO" id="GO:0016020">
    <property type="term" value="C:membrane"/>
    <property type="evidence" value="ECO:0007669"/>
    <property type="project" value="UniProtKB-SubCell"/>
</dbReference>
<dbReference type="InterPro" id="IPR004841">
    <property type="entry name" value="AA-permease/SLC12A_dom"/>
</dbReference>
<comment type="subcellular location">
    <subcellularLocation>
        <location evidence="1">Membrane</location>
        <topology evidence="1">Multi-pass membrane protein</topology>
    </subcellularLocation>
</comment>
<evidence type="ECO:0000256" key="5">
    <source>
        <dbReference type="ARBA" id="ARBA00022989"/>
    </source>
</evidence>
<sequence length="490" mass="53248">MSSEANESTGLKRTLKTRHLSMIALGGTIGTGLFVTSGATVAQAGPFGALTAYAVMGLMVYFLMTSLGEMATYMPVSGSFSTYADRFVDPAFGFAMGWNFWLNWAVTVAVEAATVGVVMGYWFPHMPSWIWSFGTLVLIVLINLLSTKTYGEAEFWMAMIKVVAVLAFLAVGFAMIFGIMTYKPDVTGNLTVGSHGFVNGFNGILAVLMVAGFSFQGTEFIGITAGESETPETSVPTAIHQVFWRILIFYIGAIFVIGAIIYYKDPSLLSASEDNIAVSPFTLVFERAGLASAAAVMNAVILTSVISSANSGLYTSSRMLYSMSEEGMAPKFFQQINPKTGIPTRALVVTVVVSALTLATSLVGKNVYLYLVAASGLTGFITWIGIAVCAYRFRRAFQAQGHTVKELRYHAKWFPVGPILALIMSVIVVAGQDLASFQGPISNWNWQAIITTYLAIPIFLALYCYYKFKYHTKVRPLTEVDLKTDSRPMD</sequence>
<feature type="transmembrane region" description="Helical" evidence="7">
    <location>
        <begin position="101"/>
        <end position="123"/>
    </location>
</feature>
<feature type="transmembrane region" description="Helical" evidence="7">
    <location>
        <begin position="369"/>
        <end position="393"/>
    </location>
</feature>
<evidence type="ECO:0000256" key="2">
    <source>
        <dbReference type="ARBA" id="ARBA00022448"/>
    </source>
</evidence>
<feature type="transmembrane region" description="Helical" evidence="7">
    <location>
        <begin position="47"/>
        <end position="64"/>
    </location>
</feature>
<feature type="transmembrane region" description="Helical" evidence="7">
    <location>
        <begin position="20"/>
        <end position="41"/>
    </location>
</feature>
<feature type="transmembrane region" description="Helical" evidence="7">
    <location>
        <begin position="346"/>
        <end position="363"/>
    </location>
</feature>
<dbReference type="InterPro" id="IPR050524">
    <property type="entry name" value="APC_YAT"/>
</dbReference>
<keyword evidence="4" id="KW-0029">Amino-acid transport</keyword>
<dbReference type="PANTHER" id="PTHR43341:SF1">
    <property type="entry name" value="GENERAL AMINO-ACID PERMEASE GAP1"/>
    <property type="match status" value="1"/>
</dbReference>
<accession>A0A0R2JFX4</accession>
<evidence type="ECO:0000256" key="7">
    <source>
        <dbReference type="SAM" id="Phobius"/>
    </source>
</evidence>
<dbReference type="Proteomes" id="UP000051673">
    <property type="component" value="Unassembled WGS sequence"/>
</dbReference>
<gene>
    <name evidence="9" type="ORF">IV67_GL000831</name>
</gene>
<dbReference type="Gene3D" id="1.20.1740.10">
    <property type="entry name" value="Amino acid/polyamine transporter I"/>
    <property type="match status" value="1"/>
</dbReference>
<dbReference type="RefSeq" id="WP_057788423.1">
    <property type="nucleotide sequence ID" value="NZ_JQCD01000030.1"/>
</dbReference>
<feature type="transmembrane region" description="Helical" evidence="7">
    <location>
        <begin position="290"/>
        <end position="314"/>
    </location>
</feature>
<evidence type="ECO:0000313" key="9">
    <source>
        <dbReference type="EMBL" id="KRN76255.1"/>
    </source>
</evidence>
<feature type="transmembrane region" description="Helical" evidence="7">
    <location>
        <begin position="413"/>
        <end position="432"/>
    </location>
</feature>
<dbReference type="AlphaFoldDB" id="A0A0R2JFX4"/>
<keyword evidence="3 7" id="KW-0812">Transmembrane</keyword>
<protein>
    <submittedName>
        <fullName evidence="9">Lysine-specific permease</fullName>
    </submittedName>
</protein>
<evidence type="ECO:0000256" key="3">
    <source>
        <dbReference type="ARBA" id="ARBA00022692"/>
    </source>
</evidence>
<feature type="transmembrane region" description="Helical" evidence="7">
    <location>
        <begin position="129"/>
        <end position="146"/>
    </location>
</feature>
<proteinExistence type="predicted"/>
<dbReference type="Pfam" id="PF00324">
    <property type="entry name" value="AA_permease"/>
    <property type="match status" value="1"/>
</dbReference>
<dbReference type="PIRSF" id="PIRSF006060">
    <property type="entry name" value="AA_transporter"/>
    <property type="match status" value="1"/>
</dbReference>
<keyword evidence="5 7" id="KW-1133">Transmembrane helix</keyword>
<feature type="transmembrane region" description="Helical" evidence="7">
    <location>
        <begin position="158"/>
        <end position="180"/>
    </location>
</feature>
<evidence type="ECO:0000256" key="6">
    <source>
        <dbReference type="ARBA" id="ARBA00023136"/>
    </source>
</evidence>